<feature type="transmembrane region" description="Helical" evidence="1">
    <location>
        <begin position="124"/>
        <end position="143"/>
    </location>
</feature>
<sequence length="166" mass="19417">MSFYYHLKLKDFLTAIDLQLLLYILAVAESLLYGLVIITYIGALIAFRKAEVNYNDDEFETSKLLEVEAMVQIFGIAMFFIVSVVMVGGVKENDHNKLLPYLLLCITQIIAVIIYSIFICPSWFYVIFVTLKLTMFMLTYTLYRRLVNEVEERKCFLDYDEKILIE</sequence>
<dbReference type="Proteomes" id="UP001153620">
    <property type="component" value="Chromosome 4"/>
</dbReference>
<feature type="transmembrane region" description="Helical" evidence="1">
    <location>
        <begin position="99"/>
        <end position="118"/>
    </location>
</feature>
<proteinExistence type="predicted"/>
<keyword evidence="1" id="KW-0812">Transmembrane</keyword>
<organism evidence="2 3">
    <name type="scientific">Chironomus riparius</name>
    <dbReference type="NCBI Taxonomy" id="315576"/>
    <lineage>
        <taxon>Eukaryota</taxon>
        <taxon>Metazoa</taxon>
        <taxon>Ecdysozoa</taxon>
        <taxon>Arthropoda</taxon>
        <taxon>Hexapoda</taxon>
        <taxon>Insecta</taxon>
        <taxon>Pterygota</taxon>
        <taxon>Neoptera</taxon>
        <taxon>Endopterygota</taxon>
        <taxon>Diptera</taxon>
        <taxon>Nematocera</taxon>
        <taxon>Chironomoidea</taxon>
        <taxon>Chironomidae</taxon>
        <taxon>Chironominae</taxon>
        <taxon>Chironomus</taxon>
    </lineage>
</organism>
<keyword evidence="3" id="KW-1185">Reference proteome</keyword>
<dbReference type="AlphaFoldDB" id="A0A9N9SBG7"/>
<protein>
    <submittedName>
        <fullName evidence="2">Uncharacterized protein</fullName>
    </submittedName>
</protein>
<dbReference type="OrthoDB" id="10477675at2759"/>
<feature type="transmembrane region" description="Helical" evidence="1">
    <location>
        <begin position="67"/>
        <end position="87"/>
    </location>
</feature>
<gene>
    <name evidence="2" type="ORF">CHIRRI_LOCUS15159</name>
</gene>
<reference evidence="2" key="2">
    <citation type="submission" date="2022-10" db="EMBL/GenBank/DDBJ databases">
        <authorList>
            <consortium name="ENA_rothamsted_submissions"/>
            <consortium name="culmorum"/>
            <person name="King R."/>
        </authorList>
    </citation>
    <scope>NUCLEOTIDE SEQUENCE</scope>
</reference>
<feature type="transmembrane region" description="Helical" evidence="1">
    <location>
        <begin position="20"/>
        <end position="47"/>
    </location>
</feature>
<keyword evidence="1" id="KW-1133">Transmembrane helix</keyword>
<name>A0A9N9SBG7_9DIPT</name>
<evidence type="ECO:0000313" key="3">
    <source>
        <dbReference type="Proteomes" id="UP001153620"/>
    </source>
</evidence>
<evidence type="ECO:0000256" key="1">
    <source>
        <dbReference type="SAM" id="Phobius"/>
    </source>
</evidence>
<reference evidence="2" key="1">
    <citation type="submission" date="2022-01" db="EMBL/GenBank/DDBJ databases">
        <authorList>
            <person name="King R."/>
        </authorList>
    </citation>
    <scope>NUCLEOTIDE SEQUENCE</scope>
</reference>
<accession>A0A9N9SBG7</accession>
<dbReference type="EMBL" id="OU895880">
    <property type="protein sequence ID" value="CAG9812354.1"/>
    <property type="molecule type" value="Genomic_DNA"/>
</dbReference>
<keyword evidence="1" id="KW-0472">Membrane</keyword>
<evidence type="ECO:0000313" key="2">
    <source>
        <dbReference type="EMBL" id="CAG9812354.1"/>
    </source>
</evidence>